<evidence type="ECO:0000259" key="20">
    <source>
        <dbReference type="SMART" id="SM00761"/>
    </source>
</evidence>
<evidence type="ECO:0000256" key="18">
    <source>
        <dbReference type="PROSITE-ProRule" id="PRU00810"/>
    </source>
</evidence>
<evidence type="ECO:0000256" key="15">
    <source>
        <dbReference type="ARBA" id="ARBA00068512"/>
    </source>
</evidence>
<dbReference type="InterPro" id="IPR039774">
    <property type="entry name" value="Sin3-like"/>
</dbReference>
<dbReference type="GO" id="GO:0070822">
    <property type="term" value="C:Sin3-type complex"/>
    <property type="evidence" value="ECO:0007669"/>
    <property type="project" value="TreeGrafter"/>
</dbReference>
<dbReference type="GO" id="GO:0048511">
    <property type="term" value="P:rhythmic process"/>
    <property type="evidence" value="ECO:0007669"/>
    <property type="project" value="UniProtKB-KW"/>
</dbReference>
<feature type="domain" description="Histone deacetylase interacting" evidence="20">
    <location>
        <begin position="601"/>
        <end position="702"/>
    </location>
</feature>
<evidence type="ECO:0000256" key="6">
    <source>
        <dbReference type="ARBA" id="ARBA00022843"/>
    </source>
</evidence>
<feature type="region of interest" description="Disordered" evidence="19">
    <location>
        <begin position="222"/>
        <end position="263"/>
    </location>
</feature>
<keyword evidence="3" id="KW-1017">Isopeptide bond</keyword>
<keyword evidence="6" id="KW-0832">Ubl conjugation</keyword>
<dbReference type="KEGG" id="tng:GSTEN00018138G001"/>
<name>Q4SHI4_TETNG</name>
<dbReference type="PANTHER" id="PTHR12346:SF2">
    <property type="entry name" value="PAIRED AMPHIPATHIC HELIX PROTEIN SIN3A"/>
    <property type="match status" value="1"/>
</dbReference>
<dbReference type="Pfam" id="PF16879">
    <property type="entry name" value="Sin3a_C"/>
    <property type="match status" value="1"/>
</dbReference>
<dbReference type="FunFam" id="1.20.1160.11:FF:000001">
    <property type="entry name" value="Paired amphipathic helix protein Sin3"/>
    <property type="match status" value="1"/>
</dbReference>
<dbReference type="Pfam" id="PF02671">
    <property type="entry name" value="PAH"/>
    <property type="match status" value="3"/>
</dbReference>
<evidence type="ECO:0000256" key="4">
    <source>
        <dbReference type="ARBA" id="ARBA00022553"/>
    </source>
</evidence>
<evidence type="ECO:0000256" key="17">
    <source>
        <dbReference type="ARBA" id="ARBA00081271"/>
    </source>
</evidence>
<keyword evidence="8" id="KW-0805">Transcription regulation</keyword>
<keyword evidence="12 18" id="KW-0539">Nucleus</keyword>
<evidence type="ECO:0000256" key="8">
    <source>
        <dbReference type="ARBA" id="ARBA00023015"/>
    </source>
</evidence>
<reference evidence="21" key="2">
    <citation type="submission" date="2004-02" db="EMBL/GenBank/DDBJ databases">
        <authorList>
            <consortium name="Genoscope"/>
            <consortium name="Whitehead Institute Centre for Genome Research"/>
        </authorList>
    </citation>
    <scope>NUCLEOTIDE SEQUENCE</scope>
</reference>
<dbReference type="AlphaFoldDB" id="Q4SHI4"/>
<evidence type="ECO:0000313" key="21">
    <source>
        <dbReference type="EMBL" id="CAF99898.1"/>
    </source>
</evidence>
<keyword evidence="4" id="KW-0597">Phosphoprotein</keyword>
<feature type="compositionally biased region" description="Polar residues" evidence="19">
    <location>
        <begin position="225"/>
        <end position="260"/>
    </location>
</feature>
<dbReference type="InterPro" id="IPR013194">
    <property type="entry name" value="HDAC_interact_dom"/>
</dbReference>
<comment type="subunit">
    <text evidence="14">Interacts with ARID4B, BRMS1L, HCFC1, HDAC1, HDAC2, MXI1, SAP30L, SAP130, SFPQ and TOPORS. Interacts with OGT (via TPRs 1-6); the interaction mediates transcriptional repression in parallel with histone deacetylase. Interacts with BAZ2A, MXD1, MXD3, MXD4, MBD2, DACH1, NCOR1, NR4A2, REST, RLIM, SAP30, SETDB1, SMYD2, and SUDS3. Interacts with PHF12 in a complex composed of HDAC1, PHF12 and SAP30. Interacts with TET1; the interaction recruits SIN3A to gene promoters. The large PER complex involved in the histone deacetylation is composed of at least HDAC1, PER2, SFPQ and SIN3A. Interacts with KLF11. Interacts with PPHLN1. Found in a complex with YY1, GON4L and HDAC1. Interacts (via PAH2) with FOXK1. Interacts with FOXK2. Found in a complex composed of at least SINHCAF, SIN3A, HDAC1, SAP30, RBBP4, OGT and TET1. Interacts with SINHCAF. Interacts with SPHK2.</text>
</comment>
<comment type="subcellular location">
    <subcellularLocation>
        <location evidence="1">Nucleus</location>
        <location evidence="1">Nucleolus</location>
    </subcellularLocation>
</comment>
<evidence type="ECO:0000256" key="11">
    <source>
        <dbReference type="ARBA" id="ARBA00023163"/>
    </source>
</evidence>
<feature type="compositionally biased region" description="Low complexity" evidence="19">
    <location>
        <begin position="313"/>
        <end position="331"/>
    </location>
</feature>
<dbReference type="InterPro" id="IPR003822">
    <property type="entry name" value="PAH"/>
</dbReference>
<dbReference type="Gene3D" id="1.20.1160.11">
    <property type="entry name" value="Paired amphipathic helix"/>
    <property type="match status" value="3"/>
</dbReference>
<dbReference type="GO" id="GO:0003714">
    <property type="term" value="F:transcription corepressor activity"/>
    <property type="evidence" value="ECO:0007669"/>
    <property type="project" value="InterPro"/>
</dbReference>
<protein>
    <recommendedName>
        <fullName evidence="15">Paired amphipathic helix protein Sin3a</fullName>
    </recommendedName>
    <alternativeName>
        <fullName evidence="16">Histone deacetylase complex subunit Sin3a</fullName>
    </alternativeName>
    <alternativeName>
        <fullName evidence="17">Transcriptional corepressor Sin3a</fullName>
    </alternativeName>
</protein>
<evidence type="ECO:0000256" key="1">
    <source>
        <dbReference type="ARBA" id="ARBA00004604"/>
    </source>
</evidence>
<evidence type="ECO:0000256" key="7">
    <source>
        <dbReference type="ARBA" id="ARBA00022990"/>
    </source>
</evidence>
<feature type="region of interest" description="Disordered" evidence="19">
    <location>
        <begin position="669"/>
        <end position="688"/>
    </location>
</feature>
<reference evidence="21" key="1">
    <citation type="journal article" date="2004" name="Nature">
        <title>Genome duplication in the teleost fish Tetraodon nigroviridis reveals the early vertebrate proto-karyotype.</title>
        <authorList>
            <person name="Jaillon O."/>
            <person name="Aury J.-M."/>
            <person name="Brunet F."/>
            <person name="Petit J.-L."/>
            <person name="Stange-Thomann N."/>
            <person name="Mauceli E."/>
            <person name="Bouneau L."/>
            <person name="Fischer C."/>
            <person name="Ozouf-Costaz C."/>
            <person name="Bernot A."/>
            <person name="Nicaud S."/>
            <person name="Jaffe D."/>
            <person name="Fisher S."/>
            <person name="Lutfalla G."/>
            <person name="Dossat C."/>
            <person name="Segurens B."/>
            <person name="Dasilva C."/>
            <person name="Salanoubat M."/>
            <person name="Levy M."/>
            <person name="Boudet N."/>
            <person name="Castellano S."/>
            <person name="Anthouard V."/>
            <person name="Jubin C."/>
            <person name="Castelli V."/>
            <person name="Katinka M."/>
            <person name="Vacherie B."/>
            <person name="Biemont C."/>
            <person name="Skalli Z."/>
            <person name="Cattolico L."/>
            <person name="Poulain J."/>
            <person name="De Berardinis V."/>
            <person name="Cruaud C."/>
            <person name="Duprat S."/>
            <person name="Brottier P."/>
            <person name="Coutanceau J.-P."/>
            <person name="Gouzy J."/>
            <person name="Parra G."/>
            <person name="Lardier G."/>
            <person name="Chapple C."/>
            <person name="McKernan K.J."/>
            <person name="McEwan P."/>
            <person name="Bosak S."/>
            <person name="Kellis M."/>
            <person name="Volff J.-N."/>
            <person name="Guigo R."/>
            <person name="Zody M.C."/>
            <person name="Mesirov J."/>
            <person name="Lindblad-Toh K."/>
            <person name="Birren B."/>
            <person name="Nusbaum C."/>
            <person name="Kahn D."/>
            <person name="Robinson-Rechavi M."/>
            <person name="Laudet V."/>
            <person name="Schachter V."/>
            <person name="Quetier F."/>
            <person name="Saurin W."/>
            <person name="Scarpelli C."/>
            <person name="Wincker P."/>
            <person name="Lander E.S."/>
            <person name="Weissenbach J."/>
            <person name="Roest Crollius H."/>
        </authorList>
    </citation>
    <scope>NUCLEOTIDE SEQUENCE [LARGE SCALE GENOMIC DNA]</scope>
</reference>
<evidence type="ECO:0000256" key="12">
    <source>
        <dbReference type="ARBA" id="ARBA00023242"/>
    </source>
</evidence>
<organism evidence="21">
    <name type="scientific">Tetraodon nigroviridis</name>
    <name type="common">Spotted green pufferfish</name>
    <name type="synonym">Chelonodon nigroviridis</name>
    <dbReference type="NCBI Taxonomy" id="99883"/>
    <lineage>
        <taxon>Eukaryota</taxon>
        <taxon>Metazoa</taxon>
        <taxon>Chordata</taxon>
        <taxon>Craniata</taxon>
        <taxon>Vertebrata</taxon>
        <taxon>Euteleostomi</taxon>
        <taxon>Actinopterygii</taxon>
        <taxon>Neopterygii</taxon>
        <taxon>Teleostei</taxon>
        <taxon>Neoteleostei</taxon>
        <taxon>Acanthomorphata</taxon>
        <taxon>Eupercaria</taxon>
        <taxon>Tetraodontiformes</taxon>
        <taxon>Tetradontoidea</taxon>
        <taxon>Tetraodontidae</taxon>
        <taxon>Tetraodon</taxon>
    </lineage>
</organism>
<dbReference type="EMBL" id="CAAE01014581">
    <property type="protein sequence ID" value="CAF99898.1"/>
    <property type="molecule type" value="Genomic_DNA"/>
</dbReference>
<accession>Q4SHI4</accession>
<keyword evidence="11" id="KW-0804">Transcription</keyword>
<dbReference type="PANTHER" id="PTHR12346">
    <property type="entry name" value="SIN3B-RELATED"/>
    <property type="match status" value="1"/>
</dbReference>
<dbReference type="GO" id="GO:0061629">
    <property type="term" value="F:RNA polymerase II-specific DNA-binding transcription factor binding"/>
    <property type="evidence" value="ECO:0007669"/>
    <property type="project" value="UniProtKB-ARBA"/>
</dbReference>
<evidence type="ECO:0000256" key="3">
    <source>
        <dbReference type="ARBA" id="ARBA00022499"/>
    </source>
</evidence>
<feature type="region of interest" description="Disordered" evidence="19">
    <location>
        <begin position="294"/>
        <end position="337"/>
    </location>
</feature>
<keyword evidence="10" id="KW-0090">Biological rhythms</keyword>
<dbReference type="PROSITE" id="PS51477">
    <property type="entry name" value="PAH"/>
    <property type="match status" value="3"/>
</dbReference>
<gene>
    <name evidence="21" type="ORF">GSTENG00018138001</name>
</gene>
<evidence type="ECO:0000256" key="2">
    <source>
        <dbReference type="ARBA" id="ARBA00022491"/>
    </source>
</evidence>
<evidence type="ECO:0000256" key="13">
    <source>
        <dbReference type="ARBA" id="ARBA00056268"/>
    </source>
</evidence>
<evidence type="ECO:0000256" key="9">
    <source>
        <dbReference type="ARBA" id="ARBA00023054"/>
    </source>
</evidence>
<evidence type="ECO:0000256" key="10">
    <source>
        <dbReference type="ARBA" id="ARBA00023108"/>
    </source>
</evidence>
<dbReference type="SMART" id="SM00761">
    <property type="entry name" value="HDAC_interact"/>
    <property type="match status" value="1"/>
</dbReference>
<keyword evidence="9" id="KW-0175">Coiled coil</keyword>
<dbReference type="FunFam" id="1.20.1160.11:FF:000002">
    <property type="entry name" value="Paired amphipathic helix protein SIN3"/>
    <property type="match status" value="1"/>
</dbReference>
<dbReference type="GO" id="GO:0000122">
    <property type="term" value="P:negative regulation of transcription by RNA polymerase II"/>
    <property type="evidence" value="ECO:0007669"/>
    <property type="project" value="TreeGrafter"/>
</dbReference>
<comment type="caution">
    <text evidence="21">The sequence shown here is derived from an EMBL/GenBank/DDBJ whole genome shotgun (WGS) entry which is preliminary data.</text>
</comment>
<evidence type="ECO:0000256" key="14">
    <source>
        <dbReference type="ARBA" id="ARBA00061761"/>
    </source>
</evidence>
<evidence type="ECO:0000256" key="16">
    <source>
        <dbReference type="ARBA" id="ARBA00075105"/>
    </source>
</evidence>
<dbReference type="FunFam" id="1.20.1160.11:FF:000004">
    <property type="entry name" value="Paired amphipathic helix protein Sin3a"/>
    <property type="match status" value="1"/>
</dbReference>
<dbReference type="InterPro" id="IPR036600">
    <property type="entry name" value="PAH_sf"/>
</dbReference>
<sequence length="1185" mass="135200">MKRRVEDQELVIAPQQQQSRRPAVQNITESFQQRTVISAPTIIEAVADNMQPSTGIQYSLSHSYQNTTSHGHGHNAAPLVGPHGHSPTVQSQGPTVVQGPVHPPTSITSTQGQQQFQRLKVEDALSYLDQVKLQFGNKPQVYNDFLDIMKEFKSQSIDTPGVINRVSQLFKGHPDLIMGFNTFLPPGYKIEVQTNDLVNVTTPGQIHYITPHGISVQNVPAAGASVQTSSHPQQQSFQQAGPHSTSNTPTIPTQPAPNKTSKVDKYLPLTSPVVFHVIMWFFFSLLFKPIHSPAHTPTSQPSPSIPAYASPRSPTVQPHTPVSSTPSSGPPFQNNQPVEFNHAINYVNKIKNRFQGQPDIYKAFLEILHTYQKEQRNAKEAGGNYTPALTEQEVYTQVARLFKNQEDLLSEFGQFLPDANSSILLGKATPDRAESVRYDHGGTVKRPLLNNKQRLSQNGLAIRRPAGLVPTPPCKVCHVLFIFQKKPKIIGKDHGVHDHDVSKHSTSTETMFFEKVRKALRSSEAYDNFLRCLHIFSQELISRAELVQLVIPFLGKFPELFSWFKNFLGYRESSHGETSHAESLPKERATEGIAMEIDYASCKRLGPSYRALPKSYQQPKCTGRTPLCREVLNDTWVSFPSWSEDSTFVSSKKTQYEEHIYRCEDERFERQERASEETSTPPPTGPHMNLPYEDSQILEDAAALIIHHVKRQVGIQKEDKYKIKQIIHHFIPDLLFARREAQRPARQQSSKSKLLFGNKAAQKLRETDDAYNLFFVNNYWYIFFRLHHILCSRLLKIYGQAEKQIEEETREREWEREVLGIKKEKNENPAIQLKIKEPMDVDVEDYYSVFLEMVRNLLDGNMEPAQYENSLREMFTIHAYTAFTMDKLIQNIVRQLQHLVTDDVCVRAMDTYLSECSNKATGGPASTQSARATAEGGYHRKAEQLMSDENCFKLMFSKSQGSVSLAIELLDTEEENSDEPADAEVKIPITIKIPDNRFITILLRHQLNHSSNQAVVGLLGNRFLNSDSASVELREHLSQKPVFLPRNLRRIRKCQRGWEQLQQQKMTRVSSDKSLEDNGELKIECMFKLNTYKMVYVCKSEDYMYRHTALTRAHQSHQRVHTGLHRRFQAWLDTWAEQHVTPSMAADTHKWLMGDEQEGLLSCTTTCEPEVLHYLSVNKYRVKYR</sequence>
<dbReference type="GO" id="GO:0005730">
    <property type="term" value="C:nucleolus"/>
    <property type="evidence" value="ECO:0007669"/>
    <property type="project" value="UniProtKB-SubCell"/>
</dbReference>
<dbReference type="OrthoDB" id="10265969at2759"/>
<proteinExistence type="predicted"/>
<dbReference type="Pfam" id="PF08295">
    <property type="entry name" value="Sin3_corepress"/>
    <property type="match status" value="1"/>
</dbReference>
<keyword evidence="5" id="KW-0677">Repeat</keyword>
<comment type="function">
    <text evidence="13">Acts as a transcriptional repressor. Corepressor for REST. Interacts with MXI1 to repress MYC responsive genes and antagonize MYC oncogenic activities. Also interacts with MXD1-MAX heterodimers to repress transcription by tethering SIN3A to DNA. Acts cooperatively with OGT to repress transcription in parallel with histone deacetylation. Involved in the control of the circadian rhythms. Required for the transcriptional repression of circadian target genes, such as PER1, mediated by the large PER complex through histone deacetylation. Cooperates with FOXK1 to regulate cell cycle progression probably by repressing cell cycle inhibitor genes expression. Required for cortical neuron differentiation and callosal axon elongation.</text>
</comment>
<keyword evidence="7" id="KW-0007">Acetylation</keyword>
<dbReference type="SUPFAM" id="SSF47762">
    <property type="entry name" value="PAH2 domain"/>
    <property type="match status" value="3"/>
</dbReference>
<keyword evidence="2" id="KW-0678">Repressor</keyword>
<evidence type="ECO:0000256" key="5">
    <source>
        <dbReference type="ARBA" id="ARBA00022737"/>
    </source>
</evidence>
<evidence type="ECO:0000256" key="19">
    <source>
        <dbReference type="SAM" id="MobiDB-lite"/>
    </source>
</evidence>
<feature type="region of interest" description="Disordered" evidence="19">
    <location>
        <begin position="63"/>
        <end position="112"/>
    </location>
</feature>
<dbReference type="InterPro" id="IPR031693">
    <property type="entry name" value="Sin3_C"/>
</dbReference>
<feature type="non-terminal residue" evidence="21">
    <location>
        <position position="1185"/>
    </location>
</feature>